<feature type="transmembrane region" description="Helical" evidence="1">
    <location>
        <begin position="184"/>
        <end position="205"/>
    </location>
</feature>
<dbReference type="eggNOG" id="ENOG502Z9DZ">
    <property type="taxonomic scope" value="Bacteria"/>
</dbReference>
<organism evidence="2 3">
    <name type="scientific">Tatumella ptyseos ATCC 33301</name>
    <dbReference type="NCBI Taxonomy" id="1005995"/>
    <lineage>
        <taxon>Bacteria</taxon>
        <taxon>Pseudomonadati</taxon>
        <taxon>Pseudomonadota</taxon>
        <taxon>Gammaproteobacteria</taxon>
        <taxon>Enterobacterales</taxon>
        <taxon>Erwiniaceae</taxon>
        <taxon>Tatumella</taxon>
    </lineage>
</organism>
<dbReference type="Proteomes" id="UP000028602">
    <property type="component" value="Unassembled WGS sequence"/>
</dbReference>
<dbReference type="InterPro" id="IPR009663">
    <property type="entry name" value="PAP_PilO"/>
</dbReference>
<dbReference type="RefSeq" id="WP_025901714.1">
    <property type="nucleotide sequence ID" value="NZ_ATMJ01000001.1"/>
</dbReference>
<keyword evidence="1" id="KW-1133">Transmembrane helix</keyword>
<reference evidence="2 3" key="1">
    <citation type="submission" date="2014-05" db="EMBL/GenBank/DDBJ databases">
        <title>ATOL: Assembling a taxonomically balanced genome-scale reconstruction of the evolutionary history of the Enterobacteriaceae.</title>
        <authorList>
            <person name="Plunkett G.III."/>
            <person name="Neeno-Eckwall E.C."/>
            <person name="Glasner J.D."/>
            <person name="Perna N.T."/>
        </authorList>
    </citation>
    <scope>NUCLEOTIDE SEQUENCE [LARGE SCALE GENOMIC DNA]</scope>
    <source>
        <strain evidence="2 3">ATCC 33301</strain>
    </source>
</reference>
<evidence type="ECO:0000313" key="3">
    <source>
        <dbReference type="Proteomes" id="UP000028602"/>
    </source>
</evidence>
<comment type="caution">
    <text evidence="2">The sequence shown here is derived from an EMBL/GenBank/DDBJ whole genome shotgun (WGS) entry which is preliminary data.</text>
</comment>
<name>A0A085JDD1_9GAMM</name>
<accession>A0A085JDD1</accession>
<evidence type="ECO:0000256" key="1">
    <source>
        <dbReference type="SAM" id="Phobius"/>
    </source>
</evidence>
<evidence type="ECO:0008006" key="4">
    <source>
        <dbReference type="Google" id="ProtNLM"/>
    </source>
</evidence>
<sequence>MQQNRPYSIRQGGRQLVAGLSWRYLPVRGRRKIRQRLPAVQHTYHVVLTNDRTGDPGCLLGSVQLLPAKQGREKRYPLALVALQKMPPDSYAVCRLEEGLYWFIAKEGHGLSPFSDIPGTREETEHYLQQFLLLHRSDSQWQEFRSTSASEKKETFAGLTLDELLQDTPPLARKYRLKGTDNRYRLRLAGGLLVAGAALLSAVMWRNNYQQQQRIEAAQRYLLLKQQSAAADAAPPWSRQPSLSEVLSACQQRTGVLPIMIAGWGLSHVSCTADPARITAKYSLQGSGTVDDFSRQLKEHGLSGLPYRFNLPGAGDEAELLLPFVMQKRPGPGVASEPASLTSLASLAQRTHSELQLSDVAGTGSDPFSVRTFTLVTPISPRLLLSGPVMQARNLGFTRLDISLTAGRLLFTLEGRLYEKQ</sequence>
<dbReference type="EMBL" id="JMPR01000038">
    <property type="protein sequence ID" value="KFD18477.1"/>
    <property type="molecule type" value="Genomic_DNA"/>
</dbReference>
<evidence type="ECO:0000313" key="2">
    <source>
        <dbReference type="EMBL" id="KFD18477.1"/>
    </source>
</evidence>
<gene>
    <name evidence="2" type="ORF">GTPT_2667</name>
</gene>
<dbReference type="AlphaFoldDB" id="A0A085JDD1"/>
<protein>
    <recommendedName>
        <fullName evidence="4">PilO family plasmid pilus assembly protein</fullName>
    </recommendedName>
</protein>
<proteinExistence type="predicted"/>
<keyword evidence="1" id="KW-0472">Membrane</keyword>
<dbReference type="Pfam" id="PF06864">
    <property type="entry name" value="PAP_PilO"/>
    <property type="match status" value="1"/>
</dbReference>
<keyword evidence="1" id="KW-0812">Transmembrane</keyword>
<dbReference type="OrthoDB" id="6459111at2"/>
<keyword evidence="3" id="KW-1185">Reference proteome</keyword>